<comment type="caution">
    <text evidence="1">The sequence shown here is derived from an EMBL/GenBank/DDBJ whole genome shotgun (WGS) entry which is preliminary data.</text>
</comment>
<dbReference type="Gene3D" id="2.30.30.110">
    <property type="match status" value="1"/>
</dbReference>
<dbReference type="EMBL" id="QDKH01000033">
    <property type="protein sequence ID" value="PWC10955.1"/>
    <property type="molecule type" value="Genomic_DNA"/>
</dbReference>
<dbReference type="GO" id="GO:0016075">
    <property type="term" value="P:rRNA catabolic process"/>
    <property type="evidence" value="ECO:0007669"/>
    <property type="project" value="TreeGrafter"/>
</dbReference>
<dbReference type="SUPFAM" id="SSF50118">
    <property type="entry name" value="Cell growth inhibitor/plasmid maintenance toxic component"/>
    <property type="match status" value="1"/>
</dbReference>
<dbReference type="InterPro" id="IPR003477">
    <property type="entry name" value="PemK-like"/>
</dbReference>
<dbReference type="InterPro" id="IPR011067">
    <property type="entry name" value="Plasmid_toxin/cell-grow_inhib"/>
</dbReference>
<evidence type="ECO:0000313" key="2">
    <source>
        <dbReference type="Proteomes" id="UP000296159"/>
    </source>
</evidence>
<evidence type="ECO:0000313" key="1">
    <source>
        <dbReference type="EMBL" id="PWC10955.1"/>
    </source>
</evidence>
<dbReference type="GO" id="GO:0004521">
    <property type="term" value="F:RNA endonuclease activity"/>
    <property type="evidence" value="ECO:0007669"/>
    <property type="project" value="TreeGrafter"/>
</dbReference>
<protein>
    <submittedName>
        <fullName evidence="1">Growth inhibitor PemK</fullName>
    </submittedName>
</protein>
<sequence>MVGTRIPQKGDIWHFSPDPVFGRELKGDHYCIVITEEALNAALGVAICCPISTKAEAARSAGVTVAVTPMDTDRGDLRGVVLCHQAKAIDLIARGASFETVAEDVLTQDVIIKLINLIDPQ</sequence>
<organism evidence="1 2">
    <name type="scientific">Brenneria corticis</name>
    <dbReference type="NCBI Taxonomy" id="2173106"/>
    <lineage>
        <taxon>Bacteria</taxon>
        <taxon>Pseudomonadati</taxon>
        <taxon>Pseudomonadota</taxon>
        <taxon>Gammaproteobacteria</taxon>
        <taxon>Enterobacterales</taxon>
        <taxon>Pectobacteriaceae</taxon>
        <taxon>Brenneria</taxon>
    </lineage>
</organism>
<dbReference type="Pfam" id="PF02452">
    <property type="entry name" value="PemK_toxin"/>
    <property type="match status" value="1"/>
</dbReference>
<dbReference type="GO" id="GO:0006402">
    <property type="term" value="P:mRNA catabolic process"/>
    <property type="evidence" value="ECO:0007669"/>
    <property type="project" value="TreeGrafter"/>
</dbReference>
<gene>
    <name evidence="1" type="ORF">DDT56_20775</name>
</gene>
<dbReference type="AlphaFoldDB" id="A0A2U1TNG7"/>
<dbReference type="PANTHER" id="PTHR33988">
    <property type="entry name" value="ENDORIBONUCLEASE MAZF-RELATED"/>
    <property type="match status" value="1"/>
</dbReference>
<keyword evidence="2" id="KW-1185">Reference proteome</keyword>
<reference evidence="1 2" key="1">
    <citation type="submission" date="2018-04" db="EMBL/GenBank/DDBJ databases">
        <title>Brenneria corticis sp.nov.</title>
        <authorList>
            <person name="Li Y."/>
        </authorList>
    </citation>
    <scope>NUCLEOTIDE SEQUENCE [LARGE SCALE GENOMIC DNA]</scope>
    <source>
        <strain evidence="1 2">CFCC 11842</strain>
    </source>
</reference>
<dbReference type="Proteomes" id="UP000296159">
    <property type="component" value="Unassembled WGS sequence"/>
</dbReference>
<proteinExistence type="predicted"/>
<name>A0A2U1TNG7_9GAMM</name>
<dbReference type="PANTHER" id="PTHR33988:SF3">
    <property type="entry name" value="ENDORIBONUCLEASE TOXIN CHPB-RELATED"/>
    <property type="match status" value="1"/>
</dbReference>
<accession>A0A2U1TNG7</accession>
<dbReference type="GO" id="GO:0003677">
    <property type="term" value="F:DNA binding"/>
    <property type="evidence" value="ECO:0007669"/>
    <property type="project" value="InterPro"/>
</dbReference>
<dbReference type="RefSeq" id="WP_136168276.1">
    <property type="nucleotide sequence ID" value="NZ_KZ819095.1"/>
</dbReference>